<sequence>MSENSAGDLGPPLPTVSVVVPVRNDVERLRRCLDLLRRQDYPPDRYEVIVVDNNSTDDIAGAVPSDPRFRLVHEGRR</sequence>
<comment type="caution">
    <text evidence="2">The sequence shown here is derived from an EMBL/GenBank/DDBJ whole genome shotgun (WGS) entry which is preliminary data.</text>
</comment>
<dbReference type="Proteomes" id="UP001165561">
    <property type="component" value="Unassembled WGS sequence"/>
</dbReference>
<accession>A0ABT5TUA6</accession>
<keyword evidence="3" id="KW-1185">Reference proteome</keyword>
<proteinExistence type="predicted"/>
<dbReference type="EC" id="2.4.-.-" evidence="2"/>
<dbReference type="SUPFAM" id="SSF53448">
    <property type="entry name" value="Nucleotide-diphospho-sugar transferases"/>
    <property type="match status" value="1"/>
</dbReference>
<reference evidence="2" key="1">
    <citation type="submission" date="2023-02" db="EMBL/GenBank/DDBJ databases">
        <title>Georgenia sp.10Sc9-8, isolated from a soil sample collected from the Taklamakan desert.</title>
        <authorList>
            <person name="Liu S."/>
        </authorList>
    </citation>
    <scope>NUCLEOTIDE SEQUENCE</scope>
    <source>
        <strain evidence="2">10Sc9-8</strain>
    </source>
</reference>
<dbReference type="Pfam" id="PF00535">
    <property type="entry name" value="Glycos_transf_2"/>
    <property type="match status" value="1"/>
</dbReference>
<dbReference type="InterPro" id="IPR001173">
    <property type="entry name" value="Glyco_trans_2-like"/>
</dbReference>
<keyword evidence="2" id="KW-0328">Glycosyltransferase</keyword>
<evidence type="ECO:0000259" key="1">
    <source>
        <dbReference type="Pfam" id="PF00535"/>
    </source>
</evidence>
<evidence type="ECO:0000313" key="2">
    <source>
        <dbReference type="EMBL" id="MDD9205639.1"/>
    </source>
</evidence>
<organism evidence="2 3">
    <name type="scientific">Georgenia halotolerans</name>
    <dbReference type="NCBI Taxonomy" id="3028317"/>
    <lineage>
        <taxon>Bacteria</taxon>
        <taxon>Bacillati</taxon>
        <taxon>Actinomycetota</taxon>
        <taxon>Actinomycetes</taxon>
        <taxon>Micrococcales</taxon>
        <taxon>Bogoriellaceae</taxon>
        <taxon>Georgenia</taxon>
    </lineage>
</organism>
<name>A0ABT5TUA6_9MICO</name>
<protein>
    <submittedName>
        <fullName evidence="2">Glycosyltransferase</fullName>
        <ecNumber evidence="2">2.4.-.-</ecNumber>
    </submittedName>
</protein>
<dbReference type="InterPro" id="IPR029044">
    <property type="entry name" value="Nucleotide-diphossugar_trans"/>
</dbReference>
<gene>
    <name evidence="2" type="ORF">PU560_04040</name>
</gene>
<dbReference type="PANTHER" id="PTHR43685:SF2">
    <property type="entry name" value="GLYCOSYLTRANSFERASE 2-LIKE DOMAIN-CONTAINING PROTEIN"/>
    <property type="match status" value="1"/>
</dbReference>
<dbReference type="EMBL" id="JARACI010000589">
    <property type="protein sequence ID" value="MDD9205639.1"/>
    <property type="molecule type" value="Genomic_DNA"/>
</dbReference>
<dbReference type="PANTHER" id="PTHR43685">
    <property type="entry name" value="GLYCOSYLTRANSFERASE"/>
    <property type="match status" value="1"/>
</dbReference>
<dbReference type="GO" id="GO:0016757">
    <property type="term" value="F:glycosyltransferase activity"/>
    <property type="evidence" value="ECO:0007669"/>
    <property type="project" value="UniProtKB-KW"/>
</dbReference>
<feature type="domain" description="Glycosyltransferase 2-like" evidence="1">
    <location>
        <begin position="17"/>
        <end position="75"/>
    </location>
</feature>
<evidence type="ECO:0000313" key="3">
    <source>
        <dbReference type="Proteomes" id="UP001165561"/>
    </source>
</evidence>
<dbReference type="Gene3D" id="3.90.550.10">
    <property type="entry name" value="Spore Coat Polysaccharide Biosynthesis Protein SpsA, Chain A"/>
    <property type="match status" value="1"/>
</dbReference>
<keyword evidence="2" id="KW-0808">Transferase</keyword>
<feature type="non-terminal residue" evidence="2">
    <location>
        <position position="77"/>
    </location>
</feature>
<dbReference type="InterPro" id="IPR050834">
    <property type="entry name" value="Glycosyltransf_2"/>
</dbReference>